<dbReference type="Pfam" id="PF05004">
    <property type="entry name" value="IFRD"/>
    <property type="match status" value="2"/>
</dbReference>
<feature type="domain" description="Interferon-related developmental regulator N-terminal" evidence="2">
    <location>
        <begin position="72"/>
        <end position="143"/>
    </location>
</feature>
<evidence type="ECO:0000313" key="4">
    <source>
        <dbReference type="Proteomes" id="UP000631114"/>
    </source>
</evidence>
<dbReference type="PANTHER" id="PTHR12354">
    <property type="entry name" value="INTERFERON-RELATED DEVELOPMENTAL REGULATOR"/>
    <property type="match status" value="1"/>
</dbReference>
<protein>
    <recommendedName>
        <fullName evidence="2">Interferon-related developmental regulator N-terminal domain-containing protein</fullName>
    </recommendedName>
</protein>
<gene>
    <name evidence="3" type="ORF">IFM89_033436</name>
</gene>
<evidence type="ECO:0000256" key="1">
    <source>
        <dbReference type="ARBA" id="ARBA00008828"/>
    </source>
</evidence>
<reference evidence="3 4" key="1">
    <citation type="submission" date="2020-10" db="EMBL/GenBank/DDBJ databases">
        <title>The Coptis chinensis genome and diversification of protoberbering-type alkaloids.</title>
        <authorList>
            <person name="Wang B."/>
            <person name="Shu S."/>
            <person name="Song C."/>
            <person name="Liu Y."/>
        </authorList>
    </citation>
    <scope>NUCLEOTIDE SEQUENCE [LARGE SCALE GENOMIC DNA]</scope>
    <source>
        <strain evidence="3">HL-2020</strain>
        <tissue evidence="3">Leaf</tissue>
    </source>
</reference>
<feature type="non-terminal residue" evidence="3">
    <location>
        <position position="1"/>
    </location>
</feature>
<dbReference type="InterPro" id="IPR016024">
    <property type="entry name" value="ARM-type_fold"/>
</dbReference>
<dbReference type="PANTHER" id="PTHR12354:SF1">
    <property type="entry name" value="INTERFERON-RELATED DEVELOPMENTAL REGULATOR 1"/>
    <property type="match status" value="1"/>
</dbReference>
<dbReference type="Gene3D" id="1.25.10.10">
    <property type="entry name" value="Leucine-rich Repeat Variant"/>
    <property type="match status" value="1"/>
</dbReference>
<dbReference type="Proteomes" id="UP000631114">
    <property type="component" value="Unassembled WGS sequence"/>
</dbReference>
<proteinExistence type="inferred from homology"/>
<dbReference type="InterPro" id="IPR039777">
    <property type="entry name" value="IFRD"/>
</dbReference>
<dbReference type="SUPFAM" id="SSF48371">
    <property type="entry name" value="ARM repeat"/>
    <property type="match status" value="1"/>
</dbReference>
<evidence type="ECO:0000313" key="3">
    <source>
        <dbReference type="EMBL" id="KAF9607229.1"/>
    </source>
</evidence>
<evidence type="ECO:0000259" key="2">
    <source>
        <dbReference type="Pfam" id="PF05004"/>
    </source>
</evidence>
<dbReference type="InterPro" id="IPR011989">
    <property type="entry name" value="ARM-like"/>
</dbReference>
<name>A0A835HY00_9MAGN</name>
<dbReference type="AlphaFoldDB" id="A0A835HY00"/>
<organism evidence="3 4">
    <name type="scientific">Coptis chinensis</name>
    <dbReference type="NCBI Taxonomy" id="261450"/>
    <lineage>
        <taxon>Eukaryota</taxon>
        <taxon>Viridiplantae</taxon>
        <taxon>Streptophyta</taxon>
        <taxon>Embryophyta</taxon>
        <taxon>Tracheophyta</taxon>
        <taxon>Spermatophyta</taxon>
        <taxon>Magnoliopsida</taxon>
        <taxon>Ranunculales</taxon>
        <taxon>Ranunculaceae</taxon>
        <taxon>Coptidoideae</taxon>
        <taxon>Coptis</taxon>
    </lineage>
</organism>
<accession>A0A835HY00</accession>
<comment type="caution">
    <text evidence="3">The sequence shown here is derived from an EMBL/GenBank/DDBJ whole genome shotgun (WGS) entry which is preliminary data.</text>
</comment>
<dbReference type="EMBL" id="JADFTS010000005">
    <property type="protein sequence ID" value="KAF9607229.1"/>
    <property type="molecule type" value="Genomic_DNA"/>
</dbReference>
<comment type="similarity">
    <text evidence="1">Belongs to the IFRD family.</text>
</comment>
<dbReference type="InterPro" id="IPR007701">
    <property type="entry name" value="Interferon-rel_develop_reg_N"/>
</dbReference>
<sequence>SIALLYLCLISIRSKSTNEIILASHILGLLSLTVGCQDIGVEHEILEDSIPRISQALKLDSDPSSLLCEATSERNNQVLIAAISAWSFLLASLNSWSISPKLWNESIPYLFNLLNESDPSVGMVASETLALIIEIGAIEKFSNDY</sequence>
<keyword evidence="4" id="KW-1185">Reference proteome</keyword>
<dbReference type="OrthoDB" id="686784at2759"/>
<feature type="domain" description="Interferon-related developmental regulator N-terminal" evidence="2">
    <location>
        <begin position="4"/>
        <end position="63"/>
    </location>
</feature>